<comment type="caution">
    <text evidence="1">The sequence shown here is derived from an EMBL/GenBank/DDBJ whole genome shotgun (WGS) entry which is preliminary data.</text>
</comment>
<accession>A0A645IGB4</accession>
<evidence type="ECO:0000313" key="1">
    <source>
        <dbReference type="EMBL" id="MPN47344.1"/>
    </source>
</evidence>
<dbReference type="AlphaFoldDB" id="A0A645IGB4"/>
<reference evidence="1" key="1">
    <citation type="submission" date="2019-08" db="EMBL/GenBank/DDBJ databases">
        <authorList>
            <person name="Kucharzyk K."/>
            <person name="Murdoch R.W."/>
            <person name="Higgins S."/>
            <person name="Loffler F."/>
        </authorList>
    </citation>
    <scope>NUCLEOTIDE SEQUENCE</scope>
</reference>
<dbReference type="EMBL" id="VSSQ01108767">
    <property type="protein sequence ID" value="MPN47344.1"/>
    <property type="molecule type" value="Genomic_DNA"/>
</dbReference>
<sequence length="49" mass="5772">MINNLFNEVYETNGYAWSEYYQGDTTRYSYKYLFPQAGINLMAGVTVKF</sequence>
<organism evidence="1">
    <name type="scientific">bioreactor metagenome</name>
    <dbReference type="NCBI Taxonomy" id="1076179"/>
    <lineage>
        <taxon>unclassified sequences</taxon>
        <taxon>metagenomes</taxon>
        <taxon>ecological metagenomes</taxon>
    </lineage>
</organism>
<proteinExistence type="predicted"/>
<protein>
    <recommendedName>
        <fullName evidence="2">TonB-dependent receptor-like beta-barrel domain-containing protein</fullName>
    </recommendedName>
</protein>
<gene>
    <name evidence="1" type="ORF">SDC9_194946</name>
</gene>
<evidence type="ECO:0008006" key="2">
    <source>
        <dbReference type="Google" id="ProtNLM"/>
    </source>
</evidence>
<name>A0A645IGB4_9ZZZZ</name>